<dbReference type="GeneID" id="25904170"/>
<protein>
    <submittedName>
        <fullName evidence="1">Uncharacterized protein</fullName>
    </submittedName>
</protein>
<dbReference type="EMBL" id="KQ241788">
    <property type="protein sequence ID" value="KNC84101.1"/>
    <property type="molecule type" value="Genomic_DNA"/>
</dbReference>
<dbReference type="STRING" id="667725.A0A0L0G5L8"/>
<evidence type="ECO:0000313" key="2">
    <source>
        <dbReference type="Proteomes" id="UP000054560"/>
    </source>
</evidence>
<dbReference type="AlphaFoldDB" id="A0A0L0G5L8"/>
<gene>
    <name evidence="1" type="ORF">SARC_03666</name>
</gene>
<accession>A0A0L0G5L8</accession>
<evidence type="ECO:0000313" key="1">
    <source>
        <dbReference type="EMBL" id="KNC84101.1"/>
    </source>
</evidence>
<dbReference type="InterPro" id="IPR036188">
    <property type="entry name" value="FAD/NAD-bd_sf"/>
</dbReference>
<dbReference type="OrthoDB" id="438553at2759"/>
<organism evidence="1 2">
    <name type="scientific">Sphaeroforma arctica JP610</name>
    <dbReference type="NCBI Taxonomy" id="667725"/>
    <lineage>
        <taxon>Eukaryota</taxon>
        <taxon>Ichthyosporea</taxon>
        <taxon>Ichthyophonida</taxon>
        <taxon>Sphaeroforma</taxon>
    </lineage>
</organism>
<keyword evidence="2" id="KW-1185">Reference proteome</keyword>
<dbReference type="Proteomes" id="UP000054560">
    <property type="component" value="Unassembled WGS sequence"/>
</dbReference>
<reference evidence="1 2" key="1">
    <citation type="submission" date="2011-02" db="EMBL/GenBank/DDBJ databases">
        <title>The Genome Sequence of Sphaeroforma arctica JP610.</title>
        <authorList>
            <consortium name="The Broad Institute Genome Sequencing Platform"/>
            <person name="Russ C."/>
            <person name="Cuomo C."/>
            <person name="Young S.K."/>
            <person name="Zeng Q."/>
            <person name="Gargeya S."/>
            <person name="Alvarado L."/>
            <person name="Berlin A."/>
            <person name="Chapman S.B."/>
            <person name="Chen Z."/>
            <person name="Freedman E."/>
            <person name="Gellesch M."/>
            <person name="Goldberg J."/>
            <person name="Griggs A."/>
            <person name="Gujja S."/>
            <person name="Heilman E."/>
            <person name="Heiman D."/>
            <person name="Howarth C."/>
            <person name="Mehta T."/>
            <person name="Neiman D."/>
            <person name="Pearson M."/>
            <person name="Roberts A."/>
            <person name="Saif S."/>
            <person name="Shea T."/>
            <person name="Shenoy N."/>
            <person name="Sisk P."/>
            <person name="Stolte C."/>
            <person name="Sykes S."/>
            <person name="White J."/>
            <person name="Yandava C."/>
            <person name="Burger G."/>
            <person name="Gray M.W."/>
            <person name="Holland P.W.H."/>
            <person name="King N."/>
            <person name="Lang F.B.F."/>
            <person name="Roger A.J."/>
            <person name="Ruiz-Trillo I."/>
            <person name="Haas B."/>
            <person name="Nusbaum C."/>
            <person name="Birren B."/>
        </authorList>
    </citation>
    <scope>NUCLEOTIDE SEQUENCE [LARGE SCALE GENOMIC DNA]</scope>
    <source>
        <strain evidence="1 2">JP610</strain>
    </source>
</reference>
<dbReference type="RefSeq" id="XP_014158003.1">
    <property type="nucleotide sequence ID" value="XM_014302528.1"/>
</dbReference>
<dbReference type="Gene3D" id="3.50.50.60">
    <property type="entry name" value="FAD/NAD(P)-binding domain"/>
    <property type="match status" value="1"/>
</dbReference>
<name>A0A0L0G5L8_9EUKA</name>
<sequence length="121" mass="13276">MVDLCRKSHSLSDAERSNTTAQLNEHIAMVSRDAVRDILGHNGPPTTQQVRIQKHCIPQYQLGHLERMGEIDWLLRATTKGCVSVLGSSYRGVSVNDCVRFAKNTAKGLAQGKMVTGLSDV</sequence>
<proteinExistence type="predicted"/>